<dbReference type="GO" id="GO:0006355">
    <property type="term" value="P:regulation of DNA-templated transcription"/>
    <property type="evidence" value="ECO:0007669"/>
    <property type="project" value="InterPro"/>
</dbReference>
<gene>
    <name evidence="2" type="ORF">Aglo03_53820</name>
</gene>
<evidence type="ECO:0000313" key="3">
    <source>
        <dbReference type="Proteomes" id="UP001165042"/>
    </source>
</evidence>
<dbReference type="AlphaFoldDB" id="A0A9W6VCT9"/>
<name>A0A9W6VCT9_9PSEU</name>
<dbReference type="SUPFAM" id="SSF46894">
    <property type="entry name" value="C-terminal effector domain of the bipartite response regulators"/>
    <property type="match status" value="1"/>
</dbReference>
<dbReference type="InterPro" id="IPR058852">
    <property type="entry name" value="HTH_77"/>
</dbReference>
<evidence type="ECO:0000259" key="1">
    <source>
        <dbReference type="PROSITE" id="PS50043"/>
    </source>
</evidence>
<protein>
    <recommendedName>
        <fullName evidence="1">HTH luxR-type domain-containing protein</fullName>
    </recommendedName>
</protein>
<dbReference type="InterPro" id="IPR036388">
    <property type="entry name" value="WH-like_DNA-bd_sf"/>
</dbReference>
<dbReference type="PRINTS" id="PR00038">
    <property type="entry name" value="HTHLUXR"/>
</dbReference>
<dbReference type="InterPro" id="IPR027417">
    <property type="entry name" value="P-loop_NTPase"/>
</dbReference>
<dbReference type="InterPro" id="IPR000792">
    <property type="entry name" value="Tscrpt_reg_LuxR_C"/>
</dbReference>
<comment type="caution">
    <text evidence="2">The sequence shown here is derived from an EMBL/GenBank/DDBJ whole genome shotgun (WGS) entry which is preliminary data.</text>
</comment>
<dbReference type="PROSITE" id="PS00622">
    <property type="entry name" value="HTH_LUXR_1"/>
    <property type="match status" value="1"/>
</dbReference>
<dbReference type="Pfam" id="PF00196">
    <property type="entry name" value="GerE"/>
    <property type="match status" value="1"/>
</dbReference>
<reference evidence="2" key="1">
    <citation type="submission" date="2023-02" db="EMBL/GenBank/DDBJ databases">
        <title>Actinokineospora globicatena NBRC 15670.</title>
        <authorList>
            <person name="Ichikawa N."/>
            <person name="Sato H."/>
            <person name="Tonouchi N."/>
        </authorList>
    </citation>
    <scope>NUCLEOTIDE SEQUENCE</scope>
    <source>
        <strain evidence="2">NBRC 15670</strain>
    </source>
</reference>
<dbReference type="Proteomes" id="UP001165042">
    <property type="component" value="Unassembled WGS sequence"/>
</dbReference>
<dbReference type="CDD" id="cd06170">
    <property type="entry name" value="LuxR_C_like"/>
    <property type="match status" value="1"/>
</dbReference>
<dbReference type="GO" id="GO:0003677">
    <property type="term" value="F:DNA binding"/>
    <property type="evidence" value="ECO:0007669"/>
    <property type="project" value="InterPro"/>
</dbReference>
<dbReference type="Pfam" id="PF25872">
    <property type="entry name" value="HTH_77"/>
    <property type="match status" value="1"/>
</dbReference>
<sequence>MATGDELTAARRVPVSTFVGRDRDLRVLAERVRATRMLTVHGAGGVGKTELVRRMVVDYPAPVHFADLTQVTDPGLLVTVVAESVGVRDHSARPPLAALLDHFGDHAALVVLDNCEHVAEAAADLATALLAGAPALRVVATSRIGPLHVPGERLYRVEPLAVPAEGATLEAVQATDSVRLLVDRACEATPDFAVTAANLADVVRLVRRLDGLPLATTLAAARLRTLTVGQLVGRLDTAFSVLASHRRDLAPQHRALVVVLDCTYRLCDEAEQLAWERLSVFEAGFDLDAAEDVCADGAAITRDQVLDLVDGLIQKSVLDVCGGDGGVARYRMLETTRQYATERLAERGETKAVRDRHLHHYHDFATTAAGKWFAPGERELHWVNRAVAEFANLRSAMQYGSDTGGGTAVTGLGIAAALANVRVWFFRGTIREGYHWLNQLLAVQPPSSPLGPRVEAAVNACWIAVCMGDKARADAALARCQALAPRDPATAFAEGTHRLVINGDAAAIHQLARARQELSAAGRRGAAHMAGLFWGMATAFLGDRTQARAVSAEIHTEAAAHGAAWATSWTRWVQALTELRHGSPTRAVALFRQSLTEQRSWDERWGAVWSVHGIAWSLTAAGDHPRATQVLGVSHTLRATTGVQIIAMIPFGEVHAEVERQCLRALGIDRYRSVFASGAELALAEGQAVALGEASTVDDPWLEITAREREVAELAAQGLSNREIAELLRIGVRTVETHVRRLLPKLGLRRRAQLPRWFADHTRPRTA</sequence>
<dbReference type="Pfam" id="PF13401">
    <property type="entry name" value="AAA_22"/>
    <property type="match status" value="1"/>
</dbReference>
<dbReference type="PROSITE" id="PS50043">
    <property type="entry name" value="HTH_LUXR_2"/>
    <property type="match status" value="1"/>
</dbReference>
<dbReference type="PANTHER" id="PTHR47691">
    <property type="entry name" value="REGULATOR-RELATED"/>
    <property type="match status" value="1"/>
</dbReference>
<dbReference type="SUPFAM" id="SSF52540">
    <property type="entry name" value="P-loop containing nucleoside triphosphate hydrolases"/>
    <property type="match status" value="1"/>
</dbReference>
<accession>A0A9W6VCT9</accession>
<organism evidence="2 3">
    <name type="scientific">Actinokineospora globicatena</name>
    <dbReference type="NCBI Taxonomy" id="103729"/>
    <lineage>
        <taxon>Bacteria</taxon>
        <taxon>Bacillati</taxon>
        <taxon>Actinomycetota</taxon>
        <taxon>Actinomycetes</taxon>
        <taxon>Pseudonocardiales</taxon>
        <taxon>Pseudonocardiaceae</taxon>
        <taxon>Actinokineospora</taxon>
    </lineage>
</organism>
<dbReference type="GO" id="GO:0016887">
    <property type="term" value="F:ATP hydrolysis activity"/>
    <property type="evidence" value="ECO:0007669"/>
    <property type="project" value="InterPro"/>
</dbReference>
<evidence type="ECO:0000313" key="2">
    <source>
        <dbReference type="EMBL" id="GLW94566.1"/>
    </source>
</evidence>
<dbReference type="PANTHER" id="PTHR47691:SF3">
    <property type="entry name" value="HTH-TYPE TRANSCRIPTIONAL REGULATOR RV0890C-RELATED"/>
    <property type="match status" value="1"/>
</dbReference>
<dbReference type="InterPro" id="IPR016032">
    <property type="entry name" value="Sig_transdc_resp-reg_C-effctor"/>
</dbReference>
<proteinExistence type="predicted"/>
<feature type="domain" description="HTH luxR-type" evidence="1">
    <location>
        <begin position="697"/>
        <end position="762"/>
    </location>
</feature>
<dbReference type="EMBL" id="BSSD01000009">
    <property type="protein sequence ID" value="GLW94566.1"/>
    <property type="molecule type" value="Genomic_DNA"/>
</dbReference>
<dbReference type="InterPro" id="IPR049945">
    <property type="entry name" value="AAA_22"/>
</dbReference>
<keyword evidence="3" id="KW-1185">Reference proteome</keyword>
<dbReference type="Gene3D" id="3.40.50.300">
    <property type="entry name" value="P-loop containing nucleotide triphosphate hydrolases"/>
    <property type="match status" value="1"/>
</dbReference>
<dbReference type="RefSeq" id="WP_285612612.1">
    <property type="nucleotide sequence ID" value="NZ_BSSD01000009.1"/>
</dbReference>
<dbReference type="Gene3D" id="1.10.10.10">
    <property type="entry name" value="Winged helix-like DNA-binding domain superfamily/Winged helix DNA-binding domain"/>
    <property type="match status" value="1"/>
</dbReference>
<dbReference type="SMART" id="SM00421">
    <property type="entry name" value="HTH_LUXR"/>
    <property type="match status" value="1"/>
</dbReference>